<dbReference type="EMBL" id="ADGP01000032">
    <property type="protein sequence ID" value="EFD93433.1"/>
    <property type="molecule type" value="Genomic_DNA"/>
</dbReference>
<feature type="non-terminal residue" evidence="1">
    <location>
        <position position="1"/>
    </location>
</feature>
<proteinExistence type="predicted"/>
<evidence type="ECO:0000313" key="2">
    <source>
        <dbReference type="Proteomes" id="UP000003242"/>
    </source>
</evidence>
<gene>
    <name evidence="1" type="ORF">HMPREF0889_1691</name>
</gene>
<sequence>SNDGKTRIIVKDGTQNNELATMNDGLKFMGDMGTEDKLKLNEQLKVTGGITENDKLSQAGNIGVTADGNKTLTLRLAKELTGLDGITFGSAGDALKIDGKNKTISNVGTITGLTNTTLTDNMQADQAASQGQLKEAIDKATDYRLVANESAADKKYSVSQDGEVALTVQDSKHIDKK</sequence>
<dbReference type="eggNOG" id="COG5295">
    <property type="taxonomic scope" value="Bacteria"/>
</dbReference>
<reference evidence="2" key="1">
    <citation type="submission" date="2009-12" db="EMBL/GenBank/DDBJ databases">
        <title>Sequence of Clostridiales genomosp. BVAB3 str. UPII9-5.</title>
        <authorList>
            <person name="Madupu R."/>
            <person name="Durkin A.S."/>
            <person name="Torralba M."/>
            <person name="Methe B."/>
            <person name="Sutton G.G."/>
            <person name="Strausberg R.L."/>
            <person name="Nelson K.E."/>
        </authorList>
    </citation>
    <scope>NUCLEOTIDE SEQUENCE [LARGE SCALE GENOMIC DNA]</scope>
    <source>
        <strain evidence="2">28L</strain>
    </source>
</reference>
<comment type="caution">
    <text evidence="1">The sequence shown here is derived from an EMBL/GenBank/DDBJ whole genome shotgun (WGS) entry which is preliminary data.</text>
</comment>
<accession>D3LWK5</accession>
<name>D3LWK5_9FIRM</name>
<feature type="non-terminal residue" evidence="1">
    <location>
        <position position="177"/>
    </location>
</feature>
<organism evidence="1 2">
    <name type="scientific">Megasphaera lornae</name>
    <dbReference type="NCBI Taxonomy" id="1000568"/>
    <lineage>
        <taxon>Bacteria</taxon>
        <taxon>Bacillati</taxon>
        <taxon>Bacillota</taxon>
        <taxon>Negativicutes</taxon>
        <taxon>Veillonellales</taxon>
        <taxon>Veillonellaceae</taxon>
        <taxon>Megasphaera</taxon>
    </lineage>
</organism>
<dbReference type="AlphaFoldDB" id="D3LWK5"/>
<dbReference type="Proteomes" id="UP000003242">
    <property type="component" value="Unassembled WGS sequence"/>
</dbReference>
<protein>
    <submittedName>
        <fullName evidence="1">Uncharacterized protein</fullName>
    </submittedName>
</protein>
<evidence type="ECO:0000313" key="1">
    <source>
        <dbReference type="EMBL" id="EFD93433.1"/>
    </source>
</evidence>